<sequence length="321" mass="36370">MKNEVERKADDEPAKSAWENVTKNKEDEPVGVSSSHALGYYLKHRINKKIIEGLVENQRFNDSLSATRVGKMKRKTYDLLSRGPMHDAILKKKITRKEDIGGNFEIPCNVGGLKNMNAIVDQGFNVNVMPLSIYNKLNDERPAETDIMLSLASHLYIYPLGIAEVVLVDVVGYVYPMDFMILDIKEDRKRPFILGTPFLTTAKAVIKFDKGMITLRYAKSKINFHRIPEPHCRIKKGIKNDIKPIAPTMTINRGGNSCRVRVGGFVLTVTLYPSLLHYLSRVSTFSLASVFAERSRGCLPIIIEVHAFIVEVQQMDSHFRF</sequence>
<evidence type="ECO:0000313" key="2">
    <source>
        <dbReference type="EMBL" id="GEU37251.1"/>
    </source>
</evidence>
<evidence type="ECO:0008006" key="3">
    <source>
        <dbReference type="Google" id="ProtNLM"/>
    </source>
</evidence>
<dbReference type="PANTHER" id="PTHR33067:SF9">
    <property type="entry name" value="RNA-DIRECTED DNA POLYMERASE"/>
    <property type="match status" value="1"/>
</dbReference>
<proteinExistence type="predicted"/>
<accession>A0A6L2JJN6</accession>
<dbReference type="PANTHER" id="PTHR33067">
    <property type="entry name" value="RNA-DIRECTED DNA POLYMERASE-RELATED"/>
    <property type="match status" value="1"/>
</dbReference>
<feature type="region of interest" description="Disordered" evidence="1">
    <location>
        <begin position="1"/>
        <end position="31"/>
    </location>
</feature>
<dbReference type="SUPFAM" id="SSF50630">
    <property type="entry name" value="Acid proteases"/>
    <property type="match status" value="1"/>
</dbReference>
<reference evidence="2" key="1">
    <citation type="journal article" date="2019" name="Sci. Rep.">
        <title>Draft genome of Tanacetum cinerariifolium, the natural source of mosquito coil.</title>
        <authorList>
            <person name="Yamashiro T."/>
            <person name="Shiraishi A."/>
            <person name="Satake H."/>
            <person name="Nakayama K."/>
        </authorList>
    </citation>
    <scope>NUCLEOTIDE SEQUENCE</scope>
</reference>
<organism evidence="2">
    <name type="scientific">Tanacetum cinerariifolium</name>
    <name type="common">Dalmatian daisy</name>
    <name type="synonym">Chrysanthemum cinerariifolium</name>
    <dbReference type="NCBI Taxonomy" id="118510"/>
    <lineage>
        <taxon>Eukaryota</taxon>
        <taxon>Viridiplantae</taxon>
        <taxon>Streptophyta</taxon>
        <taxon>Embryophyta</taxon>
        <taxon>Tracheophyta</taxon>
        <taxon>Spermatophyta</taxon>
        <taxon>Magnoliopsida</taxon>
        <taxon>eudicotyledons</taxon>
        <taxon>Gunneridae</taxon>
        <taxon>Pentapetalae</taxon>
        <taxon>asterids</taxon>
        <taxon>campanulids</taxon>
        <taxon>Asterales</taxon>
        <taxon>Asteraceae</taxon>
        <taxon>Asteroideae</taxon>
        <taxon>Anthemideae</taxon>
        <taxon>Anthemidinae</taxon>
        <taxon>Tanacetum</taxon>
    </lineage>
</organism>
<dbReference type="Gene3D" id="2.40.70.10">
    <property type="entry name" value="Acid Proteases"/>
    <property type="match status" value="1"/>
</dbReference>
<feature type="compositionally biased region" description="Basic and acidic residues" evidence="1">
    <location>
        <begin position="1"/>
        <end position="14"/>
    </location>
</feature>
<comment type="caution">
    <text evidence="2">The sequence shown here is derived from an EMBL/GenBank/DDBJ whole genome shotgun (WGS) entry which is preliminary data.</text>
</comment>
<dbReference type="EMBL" id="BKCJ010000906">
    <property type="protein sequence ID" value="GEU37251.1"/>
    <property type="molecule type" value="Genomic_DNA"/>
</dbReference>
<dbReference type="AlphaFoldDB" id="A0A6L2JJN6"/>
<gene>
    <name evidence="2" type="ORF">Tci_009229</name>
</gene>
<protein>
    <recommendedName>
        <fullName evidence="3">Reverse transcriptase domain-containing protein</fullName>
    </recommendedName>
</protein>
<evidence type="ECO:0000256" key="1">
    <source>
        <dbReference type="SAM" id="MobiDB-lite"/>
    </source>
</evidence>
<dbReference type="InterPro" id="IPR021109">
    <property type="entry name" value="Peptidase_aspartic_dom_sf"/>
</dbReference>
<name>A0A6L2JJN6_TANCI</name>